<accession>A0A132B8X0</accession>
<feature type="region of interest" description="Disordered" evidence="1">
    <location>
        <begin position="107"/>
        <end position="148"/>
    </location>
</feature>
<feature type="compositionally biased region" description="Acidic residues" evidence="1">
    <location>
        <begin position="133"/>
        <end position="144"/>
    </location>
</feature>
<feature type="compositionally biased region" description="Basic and acidic residues" evidence="1">
    <location>
        <begin position="118"/>
        <end position="131"/>
    </location>
</feature>
<organism evidence="4 5">
    <name type="scientific">Mollisia scopiformis</name>
    <name type="common">Conifer needle endophyte fungus</name>
    <name type="synonym">Phialocephala scopiformis</name>
    <dbReference type="NCBI Taxonomy" id="149040"/>
    <lineage>
        <taxon>Eukaryota</taxon>
        <taxon>Fungi</taxon>
        <taxon>Dikarya</taxon>
        <taxon>Ascomycota</taxon>
        <taxon>Pezizomycotina</taxon>
        <taxon>Leotiomycetes</taxon>
        <taxon>Helotiales</taxon>
        <taxon>Mollisiaceae</taxon>
        <taxon>Mollisia</taxon>
    </lineage>
</organism>
<feature type="region of interest" description="Disordered" evidence="1">
    <location>
        <begin position="1"/>
        <end position="39"/>
    </location>
</feature>
<sequence length="429" mass="47946">MSPTTTAFSSPSPSPAERWNHPNKNSSEDDVNKPVPGWPSLAKTVADTRGFAAFPSFTDLNVKSLLYYQAQLIRLRKELHKTEFEDYFHGADPERNFADDLDWMFDVDDSRQSGPEQKNSEQTESEEKGSGQDDSEQQDSDEEDSQHRSLEQLRILEKIRTILDKYNNALIQFSQVSAFPDADSSNVDCLRKFARKVCDPTAIIGTGSQTWGTLRAEKGTSGTRETFWPLFWGLFVGFFKTQEVKRDPVKNEFQEHLIVPRVGSKPDGLTTWVTYSFIPLFHHVWQGWGSPTWAGLWTRVTGPFSSCHLPKCWQDASPPTDIAASRGETEPKDEKNLAGVTAYSKSWIFRVTSILTTIVACLLPVIAIVVLSRVHSMGMILGLIALFNSIFAFGLVLISTGSSRVDIFTATAAFSAVMVVFVQNKIGQN</sequence>
<keyword evidence="2" id="KW-0812">Transmembrane</keyword>
<evidence type="ECO:0000313" key="5">
    <source>
        <dbReference type="Proteomes" id="UP000070700"/>
    </source>
</evidence>
<dbReference type="OrthoDB" id="5342093at2759"/>
<dbReference type="KEGG" id="psco:LY89DRAFT_741686"/>
<feature type="transmembrane region" description="Helical" evidence="2">
    <location>
        <begin position="347"/>
        <end position="371"/>
    </location>
</feature>
<keyword evidence="5" id="KW-1185">Reference proteome</keyword>
<dbReference type="EMBL" id="KQ947434">
    <property type="protein sequence ID" value="KUJ08852.1"/>
    <property type="molecule type" value="Genomic_DNA"/>
</dbReference>
<protein>
    <recommendedName>
        <fullName evidence="3">DUF6594 domain-containing protein</fullName>
    </recommendedName>
</protein>
<keyword evidence="2" id="KW-1133">Transmembrane helix</keyword>
<dbReference type="PANTHER" id="PTHR34502:SF5">
    <property type="entry name" value="DUF6594 DOMAIN-CONTAINING PROTEIN"/>
    <property type="match status" value="1"/>
</dbReference>
<dbReference type="Proteomes" id="UP000070700">
    <property type="component" value="Unassembled WGS sequence"/>
</dbReference>
<feature type="compositionally biased region" description="Low complexity" evidence="1">
    <location>
        <begin position="1"/>
        <end position="11"/>
    </location>
</feature>
<evidence type="ECO:0000256" key="2">
    <source>
        <dbReference type="SAM" id="Phobius"/>
    </source>
</evidence>
<evidence type="ECO:0000313" key="4">
    <source>
        <dbReference type="EMBL" id="KUJ08852.1"/>
    </source>
</evidence>
<feature type="transmembrane region" description="Helical" evidence="2">
    <location>
        <begin position="378"/>
        <end position="399"/>
    </location>
</feature>
<evidence type="ECO:0000259" key="3">
    <source>
        <dbReference type="Pfam" id="PF20237"/>
    </source>
</evidence>
<feature type="transmembrane region" description="Helical" evidence="2">
    <location>
        <begin position="405"/>
        <end position="422"/>
    </location>
</feature>
<reference evidence="4 5" key="1">
    <citation type="submission" date="2015-10" db="EMBL/GenBank/DDBJ databases">
        <title>Full genome of DAOMC 229536 Phialocephala scopiformis, a fungal endophyte of spruce producing the potent anti-insectan compound rugulosin.</title>
        <authorList>
            <consortium name="DOE Joint Genome Institute"/>
            <person name="Walker A.K."/>
            <person name="Frasz S.L."/>
            <person name="Seifert K.A."/>
            <person name="Miller J.D."/>
            <person name="Mondo S.J."/>
            <person name="Labutti K."/>
            <person name="Lipzen A."/>
            <person name="Dockter R."/>
            <person name="Kennedy M."/>
            <person name="Grigoriev I.V."/>
            <person name="Spatafora J.W."/>
        </authorList>
    </citation>
    <scope>NUCLEOTIDE SEQUENCE [LARGE SCALE GENOMIC DNA]</scope>
    <source>
        <strain evidence="4 5">CBS 120377</strain>
    </source>
</reference>
<dbReference type="Pfam" id="PF20237">
    <property type="entry name" value="DUF6594"/>
    <property type="match status" value="1"/>
</dbReference>
<dbReference type="InterPro" id="IPR046529">
    <property type="entry name" value="DUF6594"/>
</dbReference>
<dbReference type="GeneID" id="28830467"/>
<dbReference type="InParanoid" id="A0A132B8X0"/>
<dbReference type="PANTHER" id="PTHR34502">
    <property type="entry name" value="DUF6594 DOMAIN-CONTAINING PROTEIN-RELATED"/>
    <property type="match status" value="1"/>
</dbReference>
<keyword evidence="2" id="KW-0472">Membrane</keyword>
<feature type="domain" description="DUF6594" evidence="3">
    <location>
        <begin position="38"/>
        <end position="419"/>
    </location>
</feature>
<name>A0A132B8X0_MOLSC</name>
<proteinExistence type="predicted"/>
<gene>
    <name evidence="4" type="ORF">LY89DRAFT_741686</name>
</gene>
<evidence type="ECO:0000256" key="1">
    <source>
        <dbReference type="SAM" id="MobiDB-lite"/>
    </source>
</evidence>
<dbReference type="AlphaFoldDB" id="A0A132B8X0"/>
<dbReference type="RefSeq" id="XP_018063207.1">
    <property type="nucleotide sequence ID" value="XM_018220741.1"/>
</dbReference>